<name>A0A1F6BUJ2_9BACT</name>
<evidence type="ECO:0000256" key="1">
    <source>
        <dbReference type="ARBA" id="ARBA00023002"/>
    </source>
</evidence>
<evidence type="ECO:0000313" key="2">
    <source>
        <dbReference type="EMBL" id="OGG40614.1"/>
    </source>
</evidence>
<gene>
    <name evidence="2" type="ORF">A2118_02050</name>
</gene>
<dbReference type="InterPro" id="IPR036291">
    <property type="entry name" value="NAD(P)-bd_dom_sf"/>
</dbReference>
<dbReference type="SUPFAM" id="SSF51735">
    <property type="entry name" value="NAD(P)-binding Rossmann-fold domains"/>
    <property type="match status" value="1"/>
</dbReference>
<evidence type="ECO:0008006" key="4">
    <source>
        <dbReference type="Google" id="ProtNLM"/>
    </source>
</evidence>
<dbReference type="EMBL" id="MFKN01000026">
    <property type="protein sequence ID" value="OGG40614.1"/>
    <property type="molecule type" value="Genomic_DNA"/>
</dbReference>
<evidence type="ECO:0000313" key="3">
    <source>
        <dbReference type="Proteomes" id="UP000179014"/>
    </source>
</evidence>
<dbReference type="InterPro" id="IPR002347">
    <property type="entry name" value="SDR_fam"/>
</dbReference>
<keyword evidence="1" id="KW-0560">Oxidoreductase</keyword>
<comment type="caution">
    <text evidence="2">The sequence shown here is derived from an EMBL/GenBank/DDBJ whole genome shotgun (WGS) entry which is preliminary data.</text>
</comment>
<dbReference type="PANTHER" id="PTHR43157:SF31">
    <property type="entry name" value="PHOSPHATIDYLINOSITOL-GLYCAN BIOSYNTHESIS CLASS F PROTEIN"/>
    <property type="match status" value="1"/>
</dbReference>
<dbReference type="PROSITE" id="PS00061">
    <property type="entry name" value="ADH_SHORT"/>
    <property type="match status" value="1"/>
</dbReference>
<reference evidence="2 3" key="1">
    <citation type="journal article" date="2016" name="Nat. Commun.">
        <title>Thousands of microbial genomes shed light on interconnected biogeochemical processes in an aquifer system.</title>
        <authorList>
            <person name="Anantharaman K."/>
            <person name="Brown C.T."/>
            <person name="Hug L.A."/>
            <person name="Sharon I."/>
            <person name="Castelle C.J."/>
            <person name="Probst A.J."/>
            <person name="Thomas B.C."/>
            <person name="Singh A."/>
            <person name="Wilkins M.J."/>
            <person name="Karaoz U."/>
            <person name="Brodie E.L."/>
            <person name="Williams K.H."/>
            <person name="Hubbard S.S."/>
            <person name="Banfield J.F."/>
        </authorList>
    </citation>
    <scope>NUCLEOTIDE SEQUENCE [LARGE SCALE GENOMIC DNA]</scope>
</reference>
<sequence length="198" mass="21669">MFIHSAGVLSAVREEYEGIERTMAVNYFAPVLLTERLLPLMKRSAPARLIMITSSMHKYGTINLDSLDGRGPYNGMQAYSNSKLALMLYALCASRALSHSGILVTTVHPGWIRTKLSTGMGTSPGIKERFNRLLRMRSPSWGARSIVHLATSPEAGAMHGAYVIKNLPAEPHPAARDYALAEALTARTRLLLASYLGQ</sequence>
<dbReference type="PANTHER" id="PTHR43157">
    <property type="entry name" value="PHOSPHATIDYLINOSITOL-GLYCAN BIOSYNTHESIS CLASS F PROTEIN-RELATED"/>
    <property type="match status" value="1"/>
</dbReference>
<accession>A0A1F6BUJ2</accession>
<dbReference type="Gene3D" id="3.40.50.720">
    <property type="entry name" value="NAD(P)-binding Rossmann-like Domain"/>
    <property type="match status" value="1"/>
</dbReference>
<dbReference type="Pfam" id="PF00106">
    <property type="entry name" value="adh_short"/>
    <property type="match status" value="1"/>
</dbReference>
<dbReference type="Proteomes" id="UP000179014">
    <property type="component" value="Unassembled WGS sequence"/>
</dbReference>
<proteinExistence type="predicted"/>
<dbReference type="GO" id="GO:0016491">
    <property type="term" value="F:oxidoreductase activity"/>
    <property type="evidence" value="ECO:0007669"/>
    <property type="project" value="UniProtKB-KW"/>
</dbReference>
<organism evidence="2 3">
    <name type="scientific">Candidatus Kaiserbacteria bacterium GWA2_50_9</name>
    <dbReference type="NCBI Taxonomy" id="1798474"/>
    <lineage>
        <taxon>Bacteria</taxon>
        <taxon>Candidatus Kaiseribacteriota</taxon>
    </lineage>
</organism>
<dbReference type="AlphaFoldDB" id="A0A1F6BUJ2"/>
<dbReference type="STRING" id="1798474.A2118_02050"/>
<protein>
    <recommendedName>
        <fullName evidence="4">Short-chain dehydrogenase</fullName>
    </recommendedName>
</protein>
<dbReference type="InterPro" id="IPR020904">
    <property type="entry name" value="Sc_DH/Rdtase_CS"/>
</dbReference>